<evidence type="ECO:0000313" key="4">
    <source>
        <dbReference type="Proteomes" id="UP001518989"/>
    </source>
</evidence>
<dbReference type="InterPro" id="IPR036591">
    <property type="entry name" value="YggU-like_sf"/>
</dbReference>
<dbReference type="RefSeq" id="WP_207419771.1">
    <property type="nucleotide sequence ID" value="NZ_CP061177.1"/>
</dbReference>
<dbReference type="EMBL" id="JACTNG010000016">
    <property type="protein sequence ID" value="MBO1081596.1"/>
    <property type="molecule type" value="Genomic_DNA"/>
</dbReference>
<dbReference type="Pfam" id="PF02594">
    <property type="entry name" value="DUF167"/>
    <property type="match status" value="1"/>
</dbReference>
<organism evidence="3 4">
    <name type="scientific">Roseomonas haemaphysalidis</name>
    <dbReference type="NCBI Taxonomy" id="2768162"/>
    <lineage>
        <taxon>Bacteria</taxon>
        <taxon>Pseudomonadati</taxon>
        <taxon>Pseudomonadota</taxon>
        <taxon>Alphaproteobacteria</taxon>
        <taxon>Acetobacterales</taxon>
        <taxon>Roseomonadaceae</taxon>
        <taxon>Roseomonas</taxon>
    </lineage>
</organism>
<dbReference type="Gene3D" id="3.30.1200.10">
    <property type="entry name" value="YggU-like"/>
    <property type="match status" value="1"/>
</dbReference>
<evidence type="ECO:0000256" key="2">
    <source>
        <dbReference type="HAMAP-Rule" id="MF_00634"/>
    </source>
</evidence>
<dbReference type="Proteomes" id="UP001518989">
    <property type="component" value="Unassembled WGS sequence"/>
</dbReference>
<dbReference type="HAMAP" id="MF_00634">
    <property type="entry name" value="UPF0235"/>
    <property type="match status" value="1"/>
</dbReference>
<dbReference type="SUPFAM" id="SSF69786">
    <property type="entry name" value="YggU-like"/>
    <property type="match status" value="1"/>
</dbReference>
<dbReference type="NCBIfam" id="TIGR00251">
    <property type="entry name" value="DUF167 family protein"/>
    <property type="match status" value="1"/>
</dbReference>
<reference evidence="3 4" key="1">
    <citation type="submission" date="2020-09" db="EMBL/GenBank/DDBJ databases">
        <title>Roseomonas.</title>
        <authorList>
            <person name="Zhu W."/>
        </authorList>
    </citation>
    <scope>NUCLEOTIDE SEQUENCE [LARGE SCALE GENOMIC DNA]</scope>
    <source>
        <strain evidence="3 4">573</strain>
    </source>
</reference>
<evidence type="ECO:0000256" key="1">
    <source>
        <dbReference type="ARBA" id="ARBA00010364"/>
    </source>
</evidence>
<dbReference type="InterPro" id="IPR003746">
    <property type="entry name" value="DUF167"/>
</dbReference>
<comment type="similarity">
    <text evidence="1 2">Belongs to the UPF0235 family.</text>
</comment>
<gene>
    <name evidence="3" type="ORF">IAI61_21380</name>
</gene>
<accession>A0ABS3KVT8</accession>
<dbReference type="PANTHER" id="PTHR13420">
    <property type="entry name" value="UPF0235 PROTEIN C15ORF40"/>
    <property type="match status" value="1"/>
</dbReference>
<keyword evidence="4" id="KW-1185">Reference proteome</keyword>
<dbReference type="PANTHER" id="PTHR13420:SF7">
    <property type="entry name" value="UPF0235 PROTEIN C15ORF40"/>
    <property type="match status" value="1"/>
</dbReference>
<protein>
    <recommendedName>
        <fullName evidence="2">UPF0235 protein IAI61_21380</fullName>
    </recommendedName>
</protein>
<name>A0ABS3KVT8_9PROT</name>
<comment type="caution">
    <text evidence="3">The sequence shown here is derived from an EMBL/GenBank/DDBJ whole genome shotgun (WGS) entry which is preliminary data.</text>
</comment>
<sequence length="118" mass="12357">MANAVPAGGRLSRHPAWRVVAEGVELRVKAQPRARRPGLQGMMEGADGPRLRLAVSEVPEDGRANRAICALLAAALHVPPSRIAVVQGLASREKTCRIAGDPGTLAPLLARLGFGELA</sequence>
<dbReference type="SMART" id="SM01152">
    <property type="entry name" value="DUF167"/>
    <property type="match status" value="1"/>
</dbReference>
<evidence type="ECO:0000313" key="3">
    <source>
        <dbReference type="EMBL" id="MBO1081596.1"/>
    </source>
</evidence>
<proteinExistence type="inferred from homology"/>